<dbReference type="GeneID" id="19459568"/>
<protein>
    <submittedName>
        <fullName evidence="1">Uncharacterized protein</fullName>
    </submittedName>
</protein>
<dbReference type="Proteomes" id="UP000016922">
    <property type="component" value="Unassembled WGS sequence"/>
</dbReference>
<gene>
    <name evidence="1" type="ORF">GLAREA_00510</name>
</gene>
<dbReference type="AlphaFoldDB" id="S3CUP7"/>
<sequence length="121" mass="13607">MTQKSKACNKVVCWVGEASHDDAKVLDYMLKDILPLSLTQPDDEISDWGGEKIPVFQAINTDHDENGLLETTEYPRREKEVIRLRNQEHSSESLRTALLEKSVEISAAVDVAVVYGDVEFS</sequence>
<reference evidence="1 2" key="1">
    <citation type="journal article" date="2013" name="BMC Genomics">
        <title>Genomics-driven discovery of the pneumocandin biosynthetic gene cluster in the fungus Glarea lozoyensis.</title>
        <authorList>
            <person name="Chen L."/>
            <person name="Yue Q."/>
            <person name="Zhang X."/>
            <person name="Xiang M."/>
            <person name="Wang C."/>
            <person name="Li S."/>
            <person name="Che Y."/>
            <person name="Ortiz-Lopez F.J."/>
            <person name="Bills G.F."/>
            <person name="Liu X."/>
            <person name="An Z."/>
        </authorList>
    </citation>
    <scope>NUCLEOTIDE SEQUENCE [LARGE SCALE GENOMIC DNA]</scope>
    <source>
        <strain evidence="2">ATCC 20868 / MF5171</strain>
    </source>
</reference>
<dbReference type="RefSeq" id="XP_008083459.1">
    <property type="nucleotide sequence ID" value="XM_008085268.1"/>
</dbReference>
<evidence type="ECO:0000313" key="2">
    <source>
        <dbReference type="Proteomes" id="UP000016922"/>
    </source>
</evidence>
<dbReference type="KEGG" id="glz:GLAREA_00510"/>
<name>S3CUP7_GLAL2</name>
<dbReference type="EMBL" id="KE145367">
    <property type="protein sequence ID" value="EPE29350.1"/>
    <property type="molecule type" value="Genomic_DNA"/>
</dbReference>
<proteinExistence type="predicted"/>
<organism evidence="1 2">
    <name type="scientific">Glarea lozoyensis (strain ATCC 20868 / MF5171)</name>
    <dbReference type="NCBI Taxonomy" id="1116229"/>
    <lineage>
        <taxon>Eukaryota</taxon>
        <taxon>Fungi</taxon>
        <taxon>Dikarya</taxon>
        <taxon>Ascomycota</taxon>
        <taxon>Pezizomycotina</taxon>
        <taxon>Leotiomycetes</taxon>
        <taxon>Helotiales</taxon>
        <taxon>Helotiaceae</taxon>
        <taxon>Glarea</taxon>
    </lineage>
</organism>
<dbReference type="HOGENOM" id="CLU_2038310_0_0_1"/>
<keyword evidence="2" id="KW-1185">Reference proteome</keyword>
<accession>S3CUP7</accession>
<evidence type="ECO:0000313" key="1">
    <source>
        <dbReference type="EMBL" id="EPE29350.1"/>
    </source>
</evidence>